<dbReference type="eggNOG" id="COG1902">
    <property type="taxonomic scope" value="Bacteria"/>
</dbReference>
<dbReference type="InterPro" id="IPR044152">
    <property type="entry name" value="YqjM-like"/>
</dbReference>
<feature type="domain" description="FAD-binding" evidence="2">
    <location>
        <begin position="86"/>
        <end position="328"/>
    </location>
</feature>
<gene>
    <name evidence="3" type="ORF">N865_09720</name>
</gene>
<dbReference type="SUPFAM" id="SSF51905">
    <property type="entry name" value="FAD/NAD(P)-binding domain"/>
    <property type="match status" value="1"/>
</dbReference>
<dbReference type="PANTHER" id="PTHR43303:SF3">
    <property type="entry name" value="BLR3436 PROTEIN"/>
    <property type="match status" value="1"/>
</dbReference>
<dbReference type="AlphaFoldDB" id="W9G6D7"/>
<feature type="domain" description="NADH:flavin oxidoreductase/NADH oxidase N-terminal" evidence="1">
    <location>
        <begin position="396"/>
        <end position="732"/>
    </location>
</feature>
<evidence type="ECO:0000259" key="1">
    <source>
        <dbReference type="Pfam" id="PF00724"/>
    </source>
</evidence>
<dbReference type="GO" id="GO:0050661">
    <property type="term" value="F:NADP binding"/>
    <property type="evidence" value="ECO:0007669"/>
    <property type="project" value="InterPro"/>
</dbReference>
<dbReference type="GO" id="GO:0071949">
    <property type="term" value="F:FAD binding"/>
    <property type="evidence" value="ECO:0007669"/>
    <property type="project" value="InterPro"/>
</dbReference>
<dbReference type="RefSeq" id="WP_034805410.1">
    <property type="nucleotide sequence ID" value="NZ_AWSA01000020.1"/>
</dbReference>
<dbReference type="Pfam" id="PF01494">
    <property type="entry name" value="FAD_binding_3"/>
    <property type="match status" value="1"/>
</dbReference>
<dbReference type="STRING" id="1386089.N865_09720"/>
<dbReference type="Gene3D" id="3.30.9.20">
    <property type="match status" value="1"/>
</dbReference>
<comment type="caution">
    <text evidence="3">The sequence shown here is derived from an EMBL/GenBank/DDBJ whole genome shotgun (WGS) entry which is preliminary data.</text>
</comment>
<reference evidence="3 4" key="1">
    <citation type="submission" date="2013-08" db="EMBL/GenBank/DDBJ databases">
        <title>Intrasporangium oryzae NRRL B-24470.</title>
        <authorList>
            <person name="Liu H."/>
            <person name="Wang G."/>
        </authorList>
    </citation>
    <scope>NUCLEOTIDE SEQUENCE [LARGE SCALE GENOMIC DNA]</scope>
    <source>
        <strain evidence="3 4">NRRL B-24470</strain>
    </source>
</reference>
<dbReference type="Pfam" id="PF00724">
    <property type="entry name" value="Oxidored_FMN"/>
    <property type="match status" value="1"/>
</dbReference>
<evidence type="ECO:0000313" key="3">
    <source>
        <dbReference type="EMBL" id="EWT01560.1"/>
    </source>
</evidence>
<protein>
    <submittedName>
        <fullName evidence="3">Salicylyl-CoA 5-hydroxylase</fullName>
    </submittedName>
</protein>
<dbReference type="GO" id="GO:0010181">
    <property type="term" value="F:FMN binding"/>
    <property type="evidence" value="ECO:0007669"/>
    <property type="project" value="InterPro"/>
</dbReference>
<keyword evidence="4" id="KW-1185">Reference proteome</keyword>
<organism evidence="3 4">
    <name type="scientific">Intrasporangium oryzae NRRL B-24470</name>
    <dbReference type="NCBI Taxonomy" id="1386089"/>
    <lineage>
        <taxon>Bacteria</taxon>
        <taxon>Bacillati</taxon>
        <taxon>Actinomycetota</taxon>
        <taxon>Actinomycetes</taxon>
        <taxon>Micrococcales</taxon>
        <taxon>Intrasporangiaceae</taxon>
        <taxon>Intrasporangium</taxon>
    </lineage>
</organism>
<accession>W9G6D7</accession>
<dbReference type="Gene3D" id="3.20.20.70">
    <property type="entry name" value="Aldolase class I"/>
    <property type="match status" value="1"/>
</dbReference>
<evidence type="ECO:0000313" key="4">
    <source>
        <dbReference type="Proteomes" id="UP000019489"/>
    </source>
</evidence>
<dbReference type="eggNOG" id="COG0654">
    <property type="taxonomic scope" value="Bacteria"/>
</dbReference>
<dbReference type="InterPro" id="IPR013785">
    <property type="entry name" value="Aldolase_TIM"/>
</dbReference>
<dbReference type="GO" id="GO:0003959">
    <property type="term" value="F:NADPH dehydrogenase activity"/>
    <property type="evidence" value="ECO:0007669"/>
    <property type="project" value="InterPro"/>
</dbReference>
<dbReference type="PRINTS" id="PR00420">
    <property type="entry name" value="RNGMNOXGNASE"/>
</dbReference>
<dbReference type="Gene3D" id="3.50.50.60">
    <property type="entry name" value="FAD/NAD(P)-binding domain"/>
    <property type="match status" value="1"/>
</dbReference>
<dbReference type="PANTHER" id="PTHR43303">
    <property type="entry name" value="NADPH DEHYDROGENASE C23G7.10C-RELATED"/>
    <property type="match status" value="1"/>
</dbReference>
<dbReference type="SUPFAM" id="SSF51395">
    <property type="entry name" value="FMN-linked oxidoreductases"/>
    <property type="match status" value="1"/>
</dbReference>
<dbReference type="InterPro" id="IPR002938">
    <property type="entry name" value="FAD-bd"/>
</dbReference>
<dbReference type="EMBL" id="AWSA01000020">
    <property type="protein sequence ID" value="EWT01560.1"/>
    <property type="molecule type" value="Genomic_DNA"/>
</dbReference>
<evidence type="ECO:0000259" key="2">
    <source>
        <dbReference type="Pfam" id="PF01494"/>
    </source>
</evidence>
<dbReference type="Proteomes" id="UP000019489">
    <property type="component" value="Unassembled WGS sequence"/>
</dbReference>
<sequence>MRIAIAGGGPGGLYFAALMKQLDPSHDVTVWERNAPDDTFGFGVVFSDETLGGIESADTEIYSRMERRFARWTDIDVDVDGHEFTIGGQGFAAMSRKELLQILQQRAAQLGVTVHYRTVAPDVEELRNGYDLVIAADGLNSVIRTACADVFRPTLDRRHNKYIWFGTDLVFEAFQFIVRNTEWGTMQIHGYPYSDQGSTFIVEMHEDVWRRAGFDTTEHDAFPPGVSDEYAVERVREIFRDELKGHQVLTNNSKWLSFHTVRNERWHSGNVVLLGDAAHTAHFSIGSGTKLAMEDALALAACLHEHGSVEAALTAYETERRPVVESTQRAAQASLEWFENIGMYAGQDPSQFVFNLLTRSRRITFENLKERDEEFAARMEAEFARQQGSTQVTPAMFQPARIGPLELKNRIIVSPMDMYCAVDGVPGEFHLVHLGSKALGGAGLVMTEMTCVSPEGRITLGCPGLWNDEQREAWTRVVDFVHGQTTAKIGLQLGHSGRKGSTKLMWEGMDEPLESGNWDVIGPSALPYGEGSHLPAEATRADLDQVVADFVGAARRGVEAGFDLVEIHAAHGYLLSSFLSPVSNQRTDELGGSLENRLRFPLEVFDAVREVVPATIPVTVRISATDWVPDGNTADDAVGIARAFIAHGAAAIDVSTGQVTKDEQPAFGRSYQTPFADRIRHEVAAEADVAVIAVGAISSYDDVNSILLAGRADLCALGRTHLYDPNWTLHAAAEQEYLGAAADWPVQWRAGRRRPPTSRTEKIPPRLSLLREGAADRVHVRWQPHRDQVAV</sequence>
<proteinExistence type="predicted"/>
<dbReference type="InterPro" id="IPR036188">
    <property type="entry name" value="FAD/NAD-bd_sf"/>
</dbReference>
<dbReference type="OrthoDB" id="3169239at2"/>
<dbReference type="InterPro" id="IPR001155">
    <property type="entry name" value="OxRdtase_FMN_N"/>
</dbReference>
<dbReference type="NCBIfam" id="NF006101">
    <property type="entry name" value="PRK08255.1"/>
    <property type="match status" value="1"/>
</dbReference>
<dbReference type="CDD" id="cd02932">
    <property type="entry name" value="OYE_YqiM_FMN"/>
    <property type="match status" value="1"/>
</dbReference>
<dbReference type="PATRIC" id="fig|1386089.3.peg.2161"/>
<name>W9G6D7_9MICO</name>